<dbReference type="InterPro" id="IPR021858">
    <property type="entry name" value="Fun_TF"/>
</dbReference>
<evidence type="ECO:0000256" key="3">
    <source>
        <dbReference type="SAM" id="MobiDB-lite"/>
    </source>
</evidence>
<reference evidence="4" key="1">
    <citation type="submission" date="2021-01" db="EMBL/GenBank/DDBJ databases">
        <authorList>
            <person name="Kaushik A."/>
        </authorList>
    </citation>
    <scope>NUCLEOTIDE SEQUENCE</scope>
    <source>
        <strain evidence="4">AG5</strain>
    </source>
</reference>
<dbReference type="Pfam" id="PF11951">
    <property type="entry name" value="Fungal_trans_2"/>
    <property type="match status" value="1"/>
</dbReference>
<feature type="non-terminal residue" evidence="4">
    <location>
        <position position="522"/>
    </location>
</feature>
<dbReference type="PANTHER" id="PTHR37534:SF46">
    <property type="entry name" value="ZN(II)2CYS6 TRANSCRIPTION FACTOR (EUROFUNG)"/>
    <property type="match status" value="1"/>
</dbReference>
<feature type="region of interest" description="Disordered" evidence="3">
    <location>
        <begin position="1"/>
        <end position="29"/>
    </location>
</feature>
<sequence length="522" mass="58846">DSKGRFTCLGYDDESEPEIEKAPRKERTKAEPVIPIPPLRVGVDFEDAITLQPGSTIRTAYFGTPISAAELNQYLAPPVDSFMVPTSPEGPLLIFSPPTHDQGQVREQATPGHKSNNIIARPLSFPIPRGISVDAIMRESYVMFIVEEYLCHRVNLFFRPPPISMRGLLMAQMKRSRIMEFMFLGAKIFQAFSGKSEDVAMRLCSHWVTWYASHVISPDNPPNCYPSTQEVEDRLNELLELFTAQLIVQGTTAGYTTLRLALSSFLHLVSDDPDLWIEQGRSGMLCISLPAVLTSNRIETRRFVYHDVVYSLILGLPTIAEYDSAGFPIAPGATIPIQWIRGIHGIPVEMFVNIVEVSNWRAGRKDVDWAALEMRALAWKWRQVEIESKESAEMIYRVAIQEAWRHATLIYIYMGMCEATSGDPRVQASVHQIVKLMGVIGDTHLDVHFSVPALVAGIAARSERQRATILRTIKTFNGVRLWILRGRDFARVLKHLWNGPAARGTAIRWDEYVEARCKVLPM</sequence>
<feature type="compositionally biased region" description="Basic and acidic residues" evidence="3">
    <location>
        <begin position="18"/>
        <end position="29"/>
    </location>
</feature>
<evidence type="ECO:0000256" key="1">
    <source>
        <dbReference type="ARBA" id="ARBA00004123"/>
    </source>
</evidence>
<comment type="caution">
    <text evidence="4">The sequence shown here is derived from an EMBL/GenBank/DDBJ whole genome shotgun (WGS) entry which is preliminary data.</text>
</comment>
<evidence type="ECO:0000313" key="4">
    <source>
        <dbReference type="EMBL" id="CAE7071844.1"/>
    </source>
</evidence>
<comment type="subcellular location">
    <subcellularLocation>
        <location evidence="1">Nucleus</location>
    </subcellularLocation>
</comment>
<gene>
    <name evidence="4" type="ORF">RDB_LOCUS16055</name>
</gene>
<dbReference type="Proteomes" id="UP000663827">
    <property type="component" value="Unassembled WGS sequence"/>
</dbReference>
<dbReference type="AlphaFoldDB" id="A0A8H3HX09"/>
<evidence type="ECO:0000313" key="5">
    <source>
        <dbReference type="Proteomes" id="UP000663827"/>
    </source>
</evidence>
<protein>
    <submittedName>
        <fullName evidence="4">Uncharacterized protein</fullName>
    </submittedName>
</protein>
<organism evidence="4 5">
    <name type="scientific">Rhizoctonia solani</name>
    <dbReference type="NCBI Taxonomy" id="456999"/>
    <lineage>
        <taxon>Eukaryota</taxon>
        <taxon>Fungi</taxon>
        <taxon>Dikarya</taxon>
        <taxon>Basidiomycota</taxon>
        <taxon>Agaricomycotina</taxon>
        <taxon>Agaricomycetes</taxon>
        <taxon>Cantharellales</taxon>
        <taxon>Ceratobasidiaceae</taxon>
        <taxon>Rhizoctonia</taxon>
    </lineage>
</organism>
<accession>A0A8H3HX09</accession>
<name>A0A8H3HX09_9AGAM</name>
<evidence type="ECO:0000256" key="2">
    <source>
        <dbReference type="ARBA" id="ARBA00023242"/>
    </source>
</evidence>
<keyword evidence="2" id="KW-0539">Nucleus</keyword>
<dbReference type="EMBL" id="CAJNJQ010000340">
    <property type="protein sequence ID" value="CAE7071844.1"/>
    <property type="molecule type" value="Genomic_DNA"/>
</dbReference>
<dbReference type="GO" id="GO:0005634">
    <property type="term" value="C:nucleus"/>
    <property type="evidence" value="ECO:0007669"/>
    <property type="project" value="UniProtKB-SubCell"/>
</dbReference>
<proteinExistence type="predicted"/>
<dbReference type="PANTHER" id="PTHR37534">
    <property type="entry name" value="TRANSCRIPTIONAL ACTIVATOR PROTEIN UGA3"/>
    <property type="match status" value="1"/>
</dbReference>